<dbReference type="AlphaFoldDB" id="A0A1H0S2E6"/>
<gene>
    <name evidence="1" type="ORF">SAMN05216565_102508</name>
</gene>
<dbReference type="OrthoDB" id="2706316at2"/>
<proteinExistence type="predicted"/>
<organism evidence="1 2">
    <name type="scientific">Litchfieldia salsa</name>
    <dbReference type="NCBI Taxonomy" id="930152"/>
    <lineage>
        <taxon>Bacteria</taxon>
        <taxon>Bacillati</taxon>
        <taxon>Bacillota</taxon>
        <taxon>Bacilli</taxon>
        <taxon>Bacillales</taxon>
        <taxon>Bacillaceae</taxon>
        <taxon>Litchfieldia</taxon>
    </lineage>
</organism>
<evidence type="ECO:0000313" key="1">
    <source>
        <dbReference type="EMBL" id="SDP35870.1"/>
    </source>
</evidence>
<dbReference type="EMBL" id="FNJU01000002">
    <property type="protein sequence ID" value="SDP35870.1"/>
    <property type="molecule type" value="Genomic_DNA"/>
</dbReference>
<sequence>MGYIMPVNHDQYTQYANRQLPVKKDPLELTPIKKTTLTSAFVKKEHEYALEKQSLNVKNQNNKLLSELTGKGHVINEWI</sequence>
<dbReference type="RefSeq" id="WP_090851052.1">
    <property type="nucleotide sequence ID" value="NZ_FNJU01000002.1"/>
</dbReference>
<accession>A0A1H0S2E6</accession>
<name>A0A1H0S2E6_9BACI</name>
<reference evidence="2" key="1">
    <citation type="submission" date="2016-10" db="EMBL/GenBank/DDBJ databases">
        <authorList>
            <person name="Varghese N."/>
            <person name="Submissions S."/>
        </authorList>
    </citation>
    <scope>NUCLEOTIDE SEQUENCE [LARGE SCALE GENOMIC DNA]</scope>
    <source>
        <strain evidence="2">IBRC-M10078</strain>
    </source>
</reference>
<keyword evidence="2" id="KW-1185">Reference proteome</keyword>
<dbReference type="Proteomes" id="UP000199159">
    <property type="component" value="Unassembled WGS sequence"/>
</dbReference>
<protein>
    <submittedName>
        <fullName evidence="1">Uncharacterized protein</fullName>
    </submittedName>
</protein>
<evidence type="ECO:0000313" key="2">
    <source>
        <dbReference type="Proteomes" id="UP000199159"/>
    </source>
</evidence>